<geneLocation type="plasmid" evidence="4 6">
    <name>unnamed3</name>
</geneLocation>
<evidence type="ECO:0000313" key="6">
    <source>
        <dbReference type="Proteomes" id="UP000501107"/>
    </source>
</evidence>
<dbReference type="AlphaFoldDB" id="A0A0B5NPM7"/>
<evidence type="ECO:0000259" key="1">
    <source>
        <dbReference type="SMART" id="SM00382"/>
    </source>
</evidence>
<dbReference type="PANTHER" id="PTHR11669:SF0">
    <property type="entry name" value="PROTEIN STICHEL-LIKE 2"/>
    <property type="match status" value="1"/>
</dbReference>
<reference evidence="4 6" key="3">
    <citation type="submission" date="2020-05" db="EMBL/GenBank/DDBJ databases">
        <title>FDA dAtabase for Regulatory Grade micrObial Sequences (FDA-ARGOS): Supporting development and validation of Infectious Disease Dx tests.</title>
        <authorList>
            <person name="Nelson B."/>
            <person name="Plummer A."/>
            <person name="Tallon L."/>
            <person name="Sadzewicz L."/>
            <person name="Zhao X."/>
            <person name="Vavikolanu K."/>
            <person name="Mehta A."/>
            <person name="Aluvathingal J."/>
            <person name="Nadendla S."/>
            <person name="Myers T."/>
            <person name="Yan Y."/>
            <person name="Sichtig H."/>
        </authorList>
    </citation>
    <scope>NUCLEOTIDE SEQUENCE [LARGE SCALE GENOMIC DNA]</scope>
    <source>
        <strain evidence="4 6">FDAARGOS_795</strain>
        <plasmid evidence="4 6">unnamed3</plasmid>
    </source>
</reference>
<dbReference type="InterPro" id="IPR003593">
    <property type="entry name" value="AAA+_ATPase"/>
</dbReference>
<dbReference type="Gene3D" id="1.10.8.60">
    <property type="match status" value="1"/>
</dbReference>
<dbReference type="SMART" id="SM00382">
    <property type="entry name" value="AAA"/>
    <property type="match status" value="1"/>
</dbReference>
<protein>
    <submittedName>
        <fullName evidence="4">AAA family ATPase</fullName>
    </submittedName>
    <submittedName>
        <fullName evidence="2">ATPase associated with various cellular activities family protein</fullName>
    </submittedName>
</protein>
<dbReference type="KEGG" id="btw:BF38_5879"/>
<dbReference type="SUPFAM" id="SSF52540">
    <property type="entry name" value="P-loop containing nucleoside triphosphate hydrolases"/>
    <property type="match status" value="1"/>
</dbReference>
<keyword evidence="4" id="KW-0614">Plasmid</keyword>
<organism evidence="4 6">
    <name type="scientific">Bacillus thuringiensis</name>
    <dbReference type="NCBI Taxonomy" id="1428"/>
    <lineage>
        <taxon>Bacteria</taxon>
        <taxon>Bacillati</taxon>
        <taxon>Bacillota</taxon>
        <taxon>Bacilli</taxon>
        <taxon>Bacillales</taxon>
        <taxon>Bacillaceae</taxon>
        <taxon>Bacillus</taxon>
        <taxon>Bacillus cereus group</taxon>
    </lineage>
</organism>
<proteinExistence type="predicted"/>
<reference evidence="2 5" key="1">
    <citation type="journal article" date="2015" name="Genome Announc.">
        <title>Complete genome sequences for 35 biothreat assay-relevant bacillus species.</title>
        <authorList>
            <person name="Johnson S.L."/>
            <person name="Daligault H.E."/>
            <person name="Davenport K.W."/>
            <person name="Jaissle J."/>
            <person name="Frey K.G."/>
            <person name="Ladner J.T."/>
            <person name="Broomall S.M."/>
            <person name="Bishop-Lilly K.A."/>
            <person name="Bruce D.C."/>
            <person name="Gibbons H.S."/>
            <person name="Coyne S.R."/>
            <person name="Lo C.C."/>
            <person name="Meincke L."/>
            <person name="Munk A.C."/>
            <person name="Koroleva G.I."/>
            <person name="Rosenzweig C.N."/>
            <person name="Palacios G.F."/>
            <person name="Redden C.L."/>
            <person name="Minogue T.D."/>
            <person name="Chain P.S."/>
        </authorList>
    </citation>
    <scope>NUCLEOTIDE SEQUENCE [LARGE SCALE GENOMIC DNA]</scope>
    <source>
        <strain evidence="2 5">HD1011</strain>
        <plasmid evidence="2 5">2</plasmid>
    </source>
</reference>
<evidence type="ECO:0000313" key="2">
    <source>
        <dbReference type="EMBL" id="AJG74068.1"/>
    </source>
</evidence>
<feature type="domain" description="AAA+ ATPase" evidence="1">
    <location>
        <begin position="45"/>
        <end position="196"/>
    </location>
</feature>
<dbReference type="EMBL" id="VKQN01000001">
    <property type="protein sequence ID" value="MDR4174808.1"/>
    <property type="molecule type" value="Genomic_DNA"/>
</dbReference>
<dbReference type="RefSeq" id="WP_003254655.1">
    <property type="nucleotide sequence ID" value="NZ_CP009334.1"/>
</dbReference>
<evidence type="ECO:0000313" key="4">
    <source>
        <dbReference type="EMBL" id="QKH22686.1"/>
    </source>
</evidence>
<dbReference type="EMBL" id="CP009334">
    <property type="protein sequence ID" value="AJG74068.1"/>
    <property type="molecule type" value="Genomic_DNA"/>
</dbReference>
<evidence type="ECO:0000313" key="5">
    <source>
        <dbReference type="Proteomes" id="UP000031876"/>
    </source>
</evidence>
<dbReference type="Proteomes" id="UP001181533">
    <property type="component" value="Unassembled WGS sequence"/>
</dbReference>
<dbReference type="PANTHER" id="PTHR11669">
    <property type="entry name" value="REPLICATION FACTOR C / DNA POLYMERASE III GAMMA-TAU SUBUNIT"/>
    <property type="match status" value="1"/>
</dbReference>
<accession>A0A0B5NPM7</accession>
<dbReference type="Proteomes" id="UP000031876">
    <property type="component" value="Plasmid 2"/>
</dbReference>
<dbReference type="Pfam" id="PF13177">
    <property type="entry name" value="DNA_pol3_delta2"/>
    <property type="match status" value="1"/>
</dbReference>
<dbReference type="Proteomes" id="UP000501107">
    <property type="component" value="Plasmid unnamed3"/>
</dbReference>
<name>A0A0B5NPM7_BACTU</name>
<dbReference type="CDD" id="cd00009">
    <property type="entry name" value="AAA"/>
    <property type="match status" value="1"/>
</dbReference>
<evidence type="ECO:0000313" key="3">
    <source>
        <dbReference type="EMBL" id="MDR4174808.1"/>
    </source>
</evidence>
<sequence>MSNDKLESNERLNITRRYRPKSMDEYKGNEDLKKAVFSWLNNINKPQAILLKGTTGGGKTSMARIVAKEYLCEDRDEEKGACGECYSCKMMDDYIETGNTDGLMGLREINASKDSGLTAINSLLEEAQYPNPDGSWKIYILDECHRISIPAQNSLLKLVEEPPENVLFMFCTTDPDKMLDTLLNRCNIKLDVKKPSEEQLTQILLDICVKEGISYDRKGLSLIVDRSELVIRQALMDLENVIVQTESAEHRFVSKIFDKHPNSLYFDFYRALLKHDTHQFVSIIHKVKTKMTVQEFVKNLTNFTKRGIYIWNGVNLEGITENELKNMKELFKQFKLEELAMMIEFLTTVSDGDVEVNLLLLGFKGLEKPKNVQSQEEVVIEENKNDIEQENKVISGNKKAITEERKLKSIESVKNAVETATAEEVWNLFDK</sequence>
<geneLocation type="plasmid" evidence="2 5">
    <name>2</name>
</geneLocation>
<dbReference type="Gene3D" id="3.40.50.300">
    <property type="entry name" value="P-loop containing nucleotide triphosphate hydrolases"/>
    <property type="match status" value="1"/>
</dbReference>
<dbReference type="EMBL" id="CP053979">
    <property type="protein sequence ID" value="QKH22686.1"/>
    <property type="molecule type" value="Genomic_DNA"/>
</dbReference>
<gene>
    <name evidence="2" type="ORF">BF38_5879</name>
    <name evidence="3" type="ORF">FO599_01510</name>
    <name evidence="4" type="ORF">FOC89_01480</name>
</gene>
<dbReference type="InterPro" id="IPR050238">
    <property type="entry name" value="DNA_Rep/Repair_Clamp_Loader"/>
</dbReference>
<reference evidence="3" key="2">
    <citation type="submission" date="2019-07" db="EMBL/GenBank/DDBJ databases">
        <title>Phylogenomic Reclassification of ATCC Bacillus Strains and Various Taxa within the Genus Bacillus.</title>
        <authorList>
            <person name="Riojas M.A."/>
            <person name="Frank A.M."/>
            <person name="Fenn S.L."/>
            <person name="King S.P."/>
            <person name="Brower S.M."/>
            <person name="Hazbon M.H."/>
        </authorList>
    </citation>
    <scope>NUCLEOTIDE SEQUENCE</scope>
    <source>
        <strain evidence="3">ATCC 35646</strain>
    </source>
</reference>
<dbReference type="InterPro" id="IPR027417">
    <property type="entry name" value="P-loop_NTPase"/>
</dbReference>
<dbReference type="GO" id="GO:0006261">
    <property type="term" value="P:DNA-templated DNA replication"/>
    <property type="evidence" value="ECO:0007669"/>
    <property type="project" value="TreeGrafter"/>
</dbReference>